<name>F2PP08_TRIEC</name>
<dbReference type="EMBL" id="DS995728">
    <property type="protein sequence ID" value="EGE03626.1"/>
    <property type="molecule type" value="Genomic_DNA"/>
</dbReference>
<keyword evidence="3" id="KW-1185">Reference proteome</keyword>
<dbReference type="HOGENOM" id="CLU_2005515_0_0_1"/>
<evidence type="ECO:0000256" key="1">
    <source>
        <dbReference type="SAM" id="MobiDB-lite"/>
    </source>
</evidence>
<dbReference type="AlphaFoldDB" id="F2PP08"/>
<organism evidence="2 3">
    <name type="scientific">Trichophyton equinum (strain ATCC MYA-4606 / CBS 127.97)</name>
    <name type="common">Horse ringworm fungus</name>
    <dbReference type="NCBI Taxonomy" id="559882"/>
    <lineage>
        <taxon>Eukaryota</taxon>
        <taxon>Fungi</taxon>
        <taxon>Dikarya</taxon>
        <taxon>Ascomycota</taxon>
        <taxon>Pezizomycotina</taxon>
        <taxon>Eurotiomycetes</taxon>
        <taxon>Eurotiomycetidae</taxon>
        <taxon>Onygenales</taxon>
        <taxon>Arthrodermataceae</taxon>
        <taxon>Trichophyton</taxon>
    </lineage>
</organism>
<evidence type="ECO:0000313" key="3">
    <source>
        <dbReference type="Proteomes" id="UP000009169"/>
    </source>
</evidence>
<proteinExistence type="predicted"/>
<dbReference type="Proteomes" id="UP000009169">
    <property type="component" value="Unassembled WGS sequence"/>
</dbReference>
<feature type="compositionally biased region" description="Basic and acidic residues" evidence="1">
    <location>
        <begin position="24"/>
        <end position="33"/>
    </location>
</feature>
<protein>
    <submittedName>
        <fullName evidence="2">Uncharacterized protein</fullName>
    </submittedName>
</protein>
<sequence length="124" mass="14242">MACELPQTARDRPRVPMPLYQRLSESDRDRRGAELAGGRPGRVVIHAVRRRFLRSDNKKKGGNPSRRPTRCQIPAAELTTSMLVLWWLMAVAGRVVSWWRIEGRSGGWRCCLIVVDLAMLKFER</sequence>
<feature type="region of interest" description="Disordered" evidence="1">
    <location>
        <begin position="16"/>
        <end position="39"/>
    </location>
</feature>
<dbReference type="VEuPathDB" id="FungiDB:TEQG_02656"/>
<accession>F2PP08</accession>
<gene>
    <name evidence="2" type="ORF">TEQG_02656</name>
</gene>
<reference evidence="3" key="1">
    <citation type="journal article" date="2012" name="MBio">
        <title>Comparative genome analysis of Trichophyton rubrum and related dermatophytes reveals candidate genes involved in infection.</title>
        <authorList>
            <person name="Martinez D.A."/>
            <person name="Oliver B.G."/>
            <person name="Graeser Y."/>
            <person name="Goldberg J.M."/>
            <person name="Li W."/>
            <person name="Martinez-Rossi N.M."/>
            <person name="Monod M."/>
            <person name="Shelest E."/>
            <person name="Barton R.C."/>
            <person name="Birch E."/>
            <person name="Brakhage A.A."/>
            <person name="Chen Z."/>
            <person name="Gurr S.J."/>
            <person name="Heiman D."/>
            <person name="Heitman J."/>
            <person name="Kosti I."/>
            <person name="Rossi A."/>
            <person name="Saif S."/>
            <person name="Samalova M."/>
            <person name="Saunders C.W."/>
            <person name="Shea T."/>
            <person name="Summerbell R.C."/>
            <person name="Xu J."/>
            <person name="Young S."/>
            <person name="Zeng Q."/>
            <person name="Birren B.W."/>
            <person name="Cuomo C.A."/>
            <person name="White T.C."/>
        </authorList>
    </citation>
    <scope>NUCLEOTIDE SEQUENCE [LARGE SCALE GENOMIC DNA]</scope>
    <source>
        <strain evidence="3">ATCC MYA-4606 / CBS 127.97</strain>
    </source>
</reference>
<evidence type="ECO:0000313" key="2">
    <source>
        <dbReference type="EMBL" id="EGE03626.1"/>
    </source>
</evidence>